<dbReference type="GO" id="GO:0022857">
    <property type="term" value="F:transmembrane transporter activity"/>
    <property type="evidence" value="ECO:0007669"/>
    <property type="project" value="InterPro"/>
</dbReference>
<reference evidence="4 5" key="1">
    <citation type="submission" date="2015-01" db="EMBL/GenBank/DDBJ databases">
        <title>The Genome Sequence of Cladophialophora immunda CBS83496.</title>
        <authorList>
            <consortium name="The Broad Institute Genomics Platform"/>
            <person name="Cuomo C."/>
            <person name="de Hoog S."/>
            <person name="Gorbushina A."/>
            <person name="Stielow B."/>
            <person name="Teixiera M."/>
            <person name="Abouelleil A."/>
            <person name="Chapman S.B."/>
            <person name="Priest M."/>
            <person name="Young S.K."/>
            <person name="Wortman J."/>
            <person name="Nusbaum C."/>
            <person name="Birren B."/>
        </authorList>
    </citation>
    <scope>NUCLEOTIDE SEQUENCE [LARGE SCALE GENOMIC DNA]</scope>
    <source>
        <strain evidence="4 5">CBS 83496</strain>
    </source>
</reference>
<dbReference type="HOGENOM" id="CLU_001265_1_1_1"/>
<dbReference type="Pfam" id="PF07690">
    <property type="entry name" value="MFS_1"/>
    <property type="match status" value="1"/>
</dbReference>
<dbReference type="InterPro" id="IPR011701">
    <property type="entry name" value="MFS"/>
</dbReference>
<feature type="transmembrane region" description="Helical" evidence="3">
    <location>
        <begin position="200"/>
        <end position="218"/>
    </location>
</feature>
<sequence>MGDPVEVEHIPRTQRDIEDEKEQIEINTSTGDIHLATSNLQKSTGVLSKTLSRIRTPDIADPGPPPDGGFKAWSVAFATHLVIFNTWGFINSFGVFQTYYVEVMRIGDPSSVAWIGTTQVFVLFGMGTFTGRALDAGFFNIQYICGSVIYVVGLFLLSLCREYWQIFLAQTVCVGFGYGLAFVPTLALASTYFEHKRATALGMAVTGSAIGGLVFPAIAEKMLPTAGFPWTIRTMAFVQLLLAGVAFMFLKPRLPPRKSGPVVEWSALREAPYTLYLMASFLYFWSVYVGFFFIGTFGRDALGTSQATSINLLMVLNGVGVPSRVVPAYIAQRWVGPLNLMIPMVGVAGIILYCWIAVDSVTGLWIFAVVYGVVAAGIQALFPVVLTSLTRDPKKAGVRTGMGFSIAGLAVLTGSPIAGALIQSDGGKFIGLQVFAATSMMSAAMVLLCVRWVTVGWKRVRV</sequence>
<comment type="similarity">
    <text evidence="2">Belongs to the major facilitator superfamily. Monocarboxylate porter (TC 2.A.1.13) family.</text>
</comment>
<proteinExistence type="inferred from homology"/>
<feature type="transmembrane region" description="Helical" evidence="3">
    <location>
        <begin position="364"/>
        <end position="389"/>
    </location>
</feature>
<protein>
    <recommendedName>
        <fullName evidence="6">Major facilitator superfamily (MFS) profile domain-containing protein</fullName>
    </recommendedName>
</protein>
<evidence type="ECO:0000256" key="3">
    <source>
        <dbReference type="SAM" id="Phobius"/>
    </source>
</evidence>
<dbReference type="GO" id="GO:0016020">
    <property type="term" value="C:membrane"/>
    <property type="evidence" value="ECO:0007669"/>
    <property type="project" value="UniProtKB-SubCell"/>
</dbReference>
<keyword evidence="5" id="KW-1185">Reference proteome</keyword>
<dbReference type="InterPro" id="IPR050327">
    <property type="entry name" value="Proton-linked_MCT"/>
</dbReference>
<evidence type="ECO:0008006" key="6">
    <source>
        <dbReference type="Google" id="ProtNLM"/>
    </source>
</evidence>
<feature type="transmembrane region" description="Helical" evidence="3">
    <location>
        <begin position="138"/>
        <end position="157"/>
    </location>
</feature>
<comment type="subcellular location">
    <subcellularLocation>
        <location evidence="1">Membrane</location>
        <topology evidence="1">Multi-pass membrane protein</topology>
    </subcellularLocation>
</comment>
<dbReference type="PANTHER" id="PTHR11360:SF130">
    <property type="entry name" value="MAJOR FACILITATOR SUPERFAMILY (MFS) PROFILE DOMAIN-CONTAINING PROTEIN-RELATED"/>
    <property type="match status" value="1"/>
</dbReference>
<dbReference type="RefSeq" id="XP_016248851.1">
    <property type="nucleotide sequence ID" value="XM_016395432.1"/>
</dbReference>
<dbReference type="SUPFAM" id="SSF103473">
    <property type="entry name" value="MFS general substrate transporter"/>
    <property type="match status" value="1"/>
</dbReference>
<gene>
    <name evidence="4" type="ORF">PV07_08279</name>
</gene>
<evidence type="ECO:0000256" key="2">
    <source>
        <dbReference type="ARBA" id="ARBA00006727"/>
    </source>
</evidence>
<dbReference type="Gene3D" id="1.20.1250.20">
    <property type="entry name" value="MFS general substrate transporter like domains"/>
    <property type="match status" value="2"/>
</dbReference>
<dbReference type="Proteomes" id="UP000054466">
    <property type="component" value="Unassembled WGS sequence"/>
</dbReference>
<evidence type="ECO:0000256" key="1">
    <source>
        <dbReference type="ARBA" id="ARBA00004141"/>
    </source>
</evidence>
<feature type="transmembrane region" description="Helical" evidence="3">
    <location>
        <begin position="338"/>
        <end position="358"/>
    </location>
</feature>
<dbReference type="GeneID" id="27347473"/>
<accession>A0A0D2CEF0</accession>
<name>A0A0D2CEF0_9EURO</name>
<feature type="transmembrane region" description="Helical" evidence="3">
    <location>
        <begin position="401"/>
        <end position="422"/>
    </location>
</feature>
<evidence type="ECO:0000313" key="5">
    <source>
        <dbReference type="Proteomes" id="UP000054466"/>
    </source>
</evidence>
<keyword evidence="3" id="KW-0812">Transmembrane</keyword>
<organism evidence="4 5">
    <name type="scientific">Cladophialophora immunda</name>
    <dbReference type="NCBI Taxonomy" id="569365"/>
    <lineage>
        <taxon>Eukaryota</taxon>
        <taxon>Fungi</taxon>
        <taxon>Dikarya</taxon>
        <taxon>Ascomycota</taxon>
        <taxon>Pezizomycotina</taxon>
        <taxon>Eurotiomycetes</taxon>
        <taxon>Chaetothyriomycetidae</taxon>
        <taxon>Chaetothyriales</taxon>
        <taxon>Herpotrichiellaceae</taxon>
        <taxon>Cladophialophora</taxon>
    </lineage>
</organism>
<dbReference type="OrthoDB" id="6499973at2759"/>
<feature type="transmembrane region" description="Helical" evidence="3">
    <location>
        <begin position="163"/>
        <end position="188"/>
    </location>
</feature>
<dbReference type="EMBL" id="KN847043">
    <property type="protein sequence ID" value="KIW28635.1"/>
    <property type="molecule type" value="Genomic_DNA"/>
</dbReference>
<evidence type="ECO:0000313" key="4">
    <source>
        <dbReference type="EMBL" id="KIW28635.1"/>
    </source>
</evidence>
<dbReference type="InterPro" id="IPR036259">
    <property type="entry name" value="MFS_trans_sf"/>
</dbReference>
<keyword evidence="3" id="KW-1133">Transmembrane helix</keyword>
<feature type="transmembrane region" description="Helical" evidence="3">
    <location>
        <begin position="275"/>
        <end position="298"/>
    </location>
</feature>
<dbReference type="AlphaFoldDB" id="A0A0D2CEF0"/>
<feature type="transmembrane region" description="Helical" evidence="3">
    <location>
        <begin position="112"/>
        <end position="131"/>
    </location>
</feature>
<feature type="transmembrane region" description="Helical" evidence="3">
    <location>
        <begin position="230"/>
        <end position="250"/>
    </location>
</feature>
<feature type="transmembrane region" description="Helical" evidence="3">
    <location>
        <begin position="81"/>
        <end position="100"/>
    </location>
</feature>
<dbReference type="PANTHER" id="PTHR11360">
    <property type="entry name" value="MONOCARBOXYLATE TRANSPORTER"/>
    <property type="match status" value="1"/>
</dbReference>
<keyword evidence="3" id="KW-0472">Membrane</keyword>
<dbReference type="VEuPathDB" id="FungiDB:PV07_08279"/>
<feature type="transmembrane region" description="Helical" evidence="3">
    <location>
        <begin position="434"/>
        <end position="453"/>
    </location>
</feature>